<comment type="similarity">
    <text evidence="1">Belongs to the ubiquitin family. SUMO subfamily.</text>
</comment>
<dbReference type="InterPro" id="IPR022617">
    <property type="entry name" value="Rad60/SUMO-like_dom"/>
</dbReference>
<dbReference type="SUPFAM" id="SSF54236">
    <property type="entry name" value="Ubiquitin-like"/>
    <property type="match status" value="1"/>
</dbReference>
<dbReference type="InterPro" id="IPR000626">
    <property type="entry name" value="Ubiquitin-like_dom"/>
</dbReference>
<evidence type="ECO:0000313" key="4">
    <source>
        <dbReference type="EMBL" id="GMR33032.1"/>
    </source>
</evidence>
<feature type="compositionally biased region" description="Basic residues" evidence="2">
    <location>
        <begin position="12"/>
        <end position="21"/>
    </location>
</feature>
<dbReference type="PANTHER" id="PTHR10562">
    <property type="entry name" value="SMALL UBIQUITIN-RELATED MODIFIER"/>
    <property type="match status" value="1"/>
</dbReference>
<evidence type="ECO:0000259" key="3">
    <source>
        <dbReference type="PROSITE" id="PS50053"/>
    </source>
</evidence>
<organism evidence="4 5">
    <name type="scientific">Pristionchus mayeri</name>
    <dbReference type="NCBI Taxonomy" id="1317129"/>
    <lineage>
        <taxon>Eukaryota</taxon>
        <taxon>Metazoa</taxon>
        <taxon>Ecdysozoa</taxon>
        <taxon>Nematoda</taxon>
        <taxon>Chromadorea</taxon>
        <taxon>Rhabditida</taxon>
        <taxon>Rhabditina</taxon>
        <taxon>Diplogasteromorpha</taxon>
        <taxon>Diplogasteroidea</taxon>
        <taxon>Neodiplogasteridae</taxon>
        <taxon>Pristionchus</taxon>
    </lineage>
</organism>
<protein>
    <recommendedName>
        <fullName evidence="3">Ubiquitin-like domain-containing protein</fullName>
    </recommendedName>
</protein>
<keyword evidence="5" id="KW-1185">Reference proteome</keyword>
<evidence type="ECO:0000313" key="5">
    <source>
        <dbReference type="Proteomes" id="UP001328107"/>
    </source>
</evidence>
<comment type="caution">
    <text evidence="4">The sequence shown here is derived from an EMBL/GenBank/DDBJ whole genome shotgun (WGS) entry which is preliminary data.</text>
</comment>
<dbReference type="SMART" id="SM00213">
    <property type="entry name" value="UBQ"/>
    <property type="match status" value="1"/>
</dbReference>
<dbReference type="Gene3D" id="3.10.20.90">
    <property type="entry name" value="Phosphatidylinositol 3-kinase Catalytic Subunit, Chain A, domain 1"/>
    <property type="match status" value="1"/>
</dbReference>
<gene>
    <name evidence="4" type="ORF">PMAYCL1PPCAC_03227</name>
</gene>
<dbReference type="AlphaFoldDB" id="A0AAN5C7S3"/>
<dbReference type="Pfam" id="PF11976">
    <property type="entry name" value="Rad60-SLD"/>
    <property type="match status" value="1"/>
</dbReference>
<evidence type="ECO:0000256" key="1">
    <source>
        <dbReference type="ARBA" id="ARBA00009185"/>
    </source>
</evidence>
<dbReference type="Proteomes" id="UP001328107">
    <property type="component" value="Unassembled WGS sequence"/>
</dbReference>
<feature type="non-terminal residue" evidence="4">
    <location>
        <position position="1"/>
    </location>
</feature>
<name>A0AAN5C7S3_9BILA</name>
<feature type="domain" description="Ubiquitin-like" evidence="3">
    <location>
        <begin position="242"/>
        <end position="288"/>
    </location>
</feature>
<feature type="compositionally biased region" description="Basic and acidic residues" evidence="2">
    <location>
        <begin position="1"/>
        <end position="11"/>
    </location>
</feature>
<dbReference type="PROSITE" id="PS50053">
    <property type="entry name" value="UBIQUITIN_2"/>
    <property type="match status" value="1"/>
</dbReference>
<sequence>QIRFCDSDMGKRKSKKKTKMVKNKDEKVEEKENDSPRNDDKNGLREVSTLQKEKANPFETMKKHILSFQRAVNEYQRDSNEDNALIGTLQRKVDSLVESQSEIIRRFNELMILRQESTIPPKKKVNELTKNVDEQWKEAEKEILDLDWVCCRKVEIILMKKKLAISLLNEELLKKQIAVTDAMEKNLRSDLKNIKGKLSMCQQATAKTSDGNDEYIYLRLVGQDSRELHYRVKKEKCPWIKIKSEYAGRVGVPLSSLRFLYMGREIKDEDTPKCLGMKENDYIDVYQV</sequence>
<accession>A0AAN5C7S3</accession>
<dbReference type="InterPro" id="IPR029071">
    <property type="entry name" value="Ubiquitin-like_domsf"/>
</dbReference>
<reference evidence="5" key="1">
    <citation type="submission" date="2022-10" db="EMBL/GenBank/DDBJ databases">
        <title>Genome assembly of Pristionchus species.</title>
        <authorList>
            <person name="Yoshida K."/>
            <person name="Sommer R.J."/>
        </authorList>
    </citation>
    <scope>NUCLEOTIDE SEQUENCE [LARGE SCALE GENOMIC DNA]</scope>
    <source>
        <strain evidence="5">RS5460</strain>
    </source>
</reference>
<evidence type="ECO:0000256" key="2">
    <source>
        <dbReference type="SAM" id="MobiDB-lite"/>
    </source>
</evidence>
<feature type="compositionally biased region" description="Basic and acidic residues" evidence="2">
    <location>
        <begin position="22"/>
        <end position="44"/>
    </location>
</feature>
<feature type="region of interest" description="Disordered" evidence="2">
    <location>
        <begin position="1"/>
        <end position="55"/>
    </location>
</feature>
<proteinExistence type="inferred from homology"/>
<dbReference type="EMBL" id="BTRK01000001">
    <property type="protein sequence ID" value="GMR33032.1"/>
    <property type="molecule type" value="Genomic_DNA"/>
</dbReference>